<evidence type="ECO:0000256" key="8">
    <source>
        <dbReference type="ARBA" id="ARBA00048679"/>
    </source>
</evidence>
<dbReference type="Gene3D" id="1.10.510.10">
    <property type="entry name" value="Transferase(Phosphotransferase) domain 1"/>
    <property type="match status" value="1"/>
</dbReference>
<dbReference type="InterPro" id="IPR008271">
    <property type="entry name" value="Ser/Thr_kinase_AS"/>
</dbReference>
<dbReference type="InterPro" id="IPR011044">
    <property type="entry name" value="Quino_amine_DH_bsu"/>
</dbReference>
<evidence type="ECO:0000256" key="4">
    <source>
        <dbReference type="ARBA" id="ARBA00022741"/>
    </source>
</evidence>
<dbReference type="FunFam" id="3.30.200.20:FF:000035">
    <property type="entry name" value="Serine/threonine protein kinase Stk1"/>
    <property type="match status" value="1"/>
</dbReference>
<dbReference type="AlphaFoldDB" id="A0A4S8QHR1"/>
<sequence>MAPRLPIAQRYRLDECIGEGGMGEVWRAFDTVLKREVAVKLFRAGGFESEDRARARFQREAQAIAALRHPGIAVLYDYGEDYGPEGYRPYLVMELIEGRPLSRVIADGPLPTDRAMRICAEVADALAFAHRAGIVHRDVKPANIIVDPEDHPRLLDFGIAHVKDDATLTGADVHLGTLSYASPEQIDGLGAGPSSDIYSLGVVAYECLTGRPPFTGSSISPIINGHLHKPPPPLPKSTPKLAVRAVMGALEKDPPQRWASADELAAACRGQAPKPSLARRLLHLKGGTKGRVIALAAGAAVVLLAAVGATIPYWDDSSENDQGTQAEPASYDLDEALEAGAFTQVEPAIQAHGDEIGAMVTLKGPLGEPLLGTTTGQGAEVRFWDLETGELHAEADYPEPIKDFLPASFPDGTSRLIAIGAEGGVHVADVADLGAVPEHVATVDTDAWPKAEQFSTYGEAGRQILIGLTPKGARRVDLGDGTSSRGMRFEGAGEADRSALVGFRGRAAVAIVGENGRTVMYDAVTGEPSSEEFGPGEAWNEGTDTADGLWVAYQGVTPYALVHNATTGEYQRWNLANLNALSAPAPLGPFDTDYDTELVPLGGKGHLLAVADEEAYVLRTADGERTPLTAEDAPEAIPVTTAYTEVKAHALAVIGYNDGTIRIWNLGT</sequence>
<dbReference type="OrthoDB" id="9762169at2"/>
<comment type="catalytic activity">
    <reaction evidence="8">
        <text>L-seryl-[protein] + ATP = O-phospho-L-seryl-[protein] + ADP + H(+)</text>
        <dbReference type="Rhea" id="RHEA:17989"/>
        <dbReference type="Rhea" id="RHEA-COMP:9863"/>
        <dbReference type="Rhea" id="RHEA-COMP:11604"/>
        <dbReference type="ChEBI" id="CHEBI:15378"/>
        <dbReference type="ChEBI" id="CHEBI:29999"/>
        <dbReference type="ChEBI" id="CHEBI:30616"/>
        <dbReference type="ChEBI" id="CHEBI:83421"/>
        <dbReference type="ChEBI" id="CHEBI:456216"/>
        <dbReference type="EC" id="2.7.11.1"/>
    </reaction>
</comment>
<evidence type="ECO:0000256" key="9">
    <source>
        <dbReference type="PROSITE-ProRule" id="PRU00221"/>
    </source>
</evidence>
<evidence type="ECO:0000259" key="11">
    <source>
        <dbReference type="PROSITE" id="PS50011"/>
    </source>
</evidence>
<dbReference type="PROSITE" id="PS50082">
    <property type="entry name" value="WD_REPEATS_2"/>
    <property type="match status" value="1"/>
</dbReference>
<evidence type="ECO:0000256" key="1">
    <source>
        <dbReference type="ARBA" id="ARBA00012513"/>
    </source>
</evidence>
<keyword evidence="2 12" id="KW-0723">Serine/threonine-protein kinase</keyword>
<dbReference type="PANTHER" id="PTHR43289:SF6">
    <property type="entry name" value="SERINE_THREONINE-PROTEIN KINASE NEKL-3"/>
    <property type="match status" value="1"/>
</dbReference>
<evidence type="ECO:0000256" key="10">
    <source>
        <dbReference type="PROSITE-ProRule" id="PRU10141"/>
    </source>
</evidence>
<name>A0A4S8QHR1_9ACTN</name>
<feature type="binding site" evidence="10">
    <location>
        <position position="40"/>
    </location>
    <ligand>
        <name>ATP</name>
        <dbReference type="ChEBI" id="CHEBI:30616"/>
    </ligand>
</feature>
<dbReference type="PANTHER" id="PTHR43289">
    <property type="entry name" value="MITOGEN-ACTIVATED PROTEIN KINASE KINASE KINASE 20-RELATED"/>
    <property type="match status" value="1"/>
</dbReference>
<keyword evidence="4 10" id="KW-0547">Nucleotide-binding</keyword>
<dbReference type="SUPFAM" id="SSF56112">
    <property type="entry name" value="Protein kinase-like (PK-like)"/>
    <property type="match status" value="1"/>
</dbReference>
<comment type="caution">
    <text evidence="12">The sequence shown here is derived from an EMBL/GenBank/DDBJ whole genome shotgun (WGS) entry which is preliminary data.</text>
</comment>
<protein>
    <recommendedName>
        <fullName evidence="1">non-specific serine/threonine protein kinase</fullName>
        <ecNumber evidence="1">2.7.11.1</ecNumber>
    </recommendedName>
</protein>
<accession>A0A4S8QHR1</accession>
<evidence type="ECO:0000313" key="13">
    <source>
        <dbReference type="Proteomes" id="UP000308760"/>
    </source>
</evidence>
<organism evidence="12 13">
    <name type="scientific">Glycomyces buryatensis</name>
    <dbReference type="NCBI Taxonomy" id="2570927"/>
    <lineage>
        <taxon>Bacteria</taxon>
        <taxon>Bacillati</taxon>
        <taxon>Actinomycetota</taxon>
        <taxon>Actinomycetes</taxon>
        <taxon>Glycomycetales</taxon>
        <taxon>Glycomycetaceae</taxon>
        <taxon>Glycomyces</taxon>
    </lineage>
</organism>
<dbReference type="Proteomes" id="UP000308760">
    <property type="component" value="Unassembled WGS sequence"/>
</dbReference>
<dbReference type="InterPro" id="IPR000719">
    <property type="entry name" value="Prot_kinase_dom"/>
</dbReference>
<dbReference type="SMART" id="SM00220">
    <property type="entry name" value="S_TKc"/>
    <property type="match status" value="1"/>
</dbReference>
<keyword evidence="3" id="KW-0808">Transferase</keyword>
<evidence type="ECO:0000256" key="3">
    <source>
        <dbReference type="ARBA" id="ARBA00022679"/>
    </source>
</evidence>
<gene>
    <name evidence="12" type="ORF">FAB82_04485</name>
</gene>
<dbReference type="EC" id="2.7.11.1" evidence="1"/>
<comment type="catalytic activity">
    <reaction evidence="7">
        <text>L-threonyl-[protein] + ATP = O-phospho-L-threonyl-[protein] + ADP + H(+)</text>
        <dbReference type="Rhea" id="RHEA:46608"/>
        <dbReference type="Rhea" id="RHEA-COMP:11060"/>
        <dbReference type="Rhea" id="RHEA-COMP:11605"/>
        <dbReference type="ChEBI" id="CHEBI:15378"/>
        <dbReference type="ChEBI" id="CHEBI:30013"/>
        <dbReference type="ChEBI" id="CHEBI:30616"/>
        <dbReference type="ChEBI" id="CHEBI:61977"/>
        <dbReference type="ChEBI" id="CHEBI:456216"/>
        <dbReference type="EC" id="2.7.11.1"/>
    </reaction>
</comment>
<evidence type="ECO:0000313" key="12">
    <source>
        <dbReference type="EMBL" id="THV42782.1"/>
    </source>
</evidence>
<dbReference type="Pfam" id="PF00069">
    <property type="entry name" value="Pkinase"/>
    <property type="match status" value="1"/>
</dbReference>
<dbReference type="PROSITE" id="PS00107">
    <property type="entry name" value="PROTEIN_KINASE_ATP"/>
    <property type="match status" value="1"/>
</dbReference>
<dbReference type="Gene3D" id="3.30.200.20">
    <property type="entry name" value="Phosphorylase Kinase, domain 1"/>
    <property type="match status" value="1"/>
</dbReference>
<evidence type="ECO:0000256" key="7">
    <source>
        <dbReference type="ARBA" id="ARBA00047899"/>
    </source>
</evidence>
<dbReference type="EMBL" id="STGY01000016">
    <property type="protein sequence ID" value="THV42782.1"/>
    <property type="molecule type" value="Genomic_DNA"/>
</dbReference>
<keyword evidence="5 12" id="KW-0418">Kinase</keyword>
<feature type="repeat" description="WD" evidence="9">
    <location>
        <begin position="653"/>
        <end position="668"/>
    </location>
</feature>
<keyword evidence="9" id="KW-0853">WD repeat</keyword>
<dbReference type="GO" id="GO:0005524">
    <property type="term" value="F:ATP binding"/>
    <property type="evidence" value="ECO:0007669"/>
    <property type="project" value="UniProtKB-UniRule"/>
</dbReference>
<dbReference type="GO" id="GO:0004674">
    <property type="term" value="F:protein serine/threonine kinase activity"/>
    <property type="evidence" value="ECO:0007669"/>
    <property type="project" value="UniProtKB-KW"/>
</dbReference>
<evidence type="ECO:0000256" key="5">
    <source>
        <dbReference type="ARBA" id="ARBA00022777"/>
    </source>
</evidence>
<keyword evidence="6 10" id="KW-0067">ATP-binding</keyword>
<reference evidence="12 13" key="2">
    <citation type="submission" date="2019-05" db="EMBL/GenBank/DDBJ databases">
        <title>Glycomyces buryatensis sp. nov.</title>
        <authorList>
            <person name="Nikitina E."/>
        </authorList>
    </citation>
    <scope>NUCLEOTIDE SEQUENCE [LARGE SCALE GENOMIC DNA]</scope>
    <source>
        <strain evidence="12 13">18</strain>
    </source>
</reference>
<dbReference type="InterPro" id="IPR001680">
    <property type="entry name" value="WD40_rpt"/>
</dbReference>
<dbReference type="PROSITE" id="PS50011">
    <property type="entry name" value="PROTEIN_KINASE_DOM"/>
    <property type="match status" value="1"/>
</dbReference>
<feature type="domain" description="Protein kinase" evidence="11">
    <location>
        <begin position="11"/>
        <end position="277"/>
    </location>
</feature>
<proteinExistence type="predicted"/>
<evidence type="ECO:0000256" key="6">
    <source>
        <dbReference type="ARBA" id="ARBA00022840"/>
    </source>
</evidence>
<dbReference type="CDD" id="cd14014">
    <property type="entry name" value="STKc_PknB_like"/>
    <property type="match status" value="1"/>
</dbReference>
<keyword evidence="13" id="KW-1185">Reference proteome</keyword>
<evidence type="ECO:0000256" key="2">
    <source>
        <dbReference type="ARBA" id="ARBA00022527"/>
    </source>
</evidence>
<dbReference type="InterPro" id="IPR011009">
    <property type="entry name" value="Kinase-like_dom_sf"/>
</dbReference>
<dbReference type="InterPro" id="IPR017441">
    <property type="entry name" value="Protein_kinase_ATP_BS"/>
</dbReference>
<dbReference type="SUPFAM" id="SSF50969">
    <property type="entry name" value="YVTN repeat-like/Quinoprotein amine dehydrogenase"/>
    <property type="match status" value="1"/>
</dbReference>
<reference evidence="13" key="1">
    <citation type="submission" date="2019-04" db="EMBL/GenBank/DDBJ databases">
        <title>Nocardioides xinjiangensis sp. nov.</title>
        <authorList>
            <person name="Liu S."/>
        </authorList>
    </citation>
    <scope>NUCLEOTIDE SEQUENCE [LARGE SCALE GENOMIC DNA]</scope>
    <source>
        <strain evidence="13">18</strain>
    </source>
</reference>
<dbReference type="RefSeq" id="WP_136533347.1">
    <property type="nucleotide sequence ID" value="NZ_STGY01000016.1"/>
</dbReference>
<dbReference type="PROSITE" id="PS00108">
    <property type="entry name" value="PROTEIN_KINASE_ST"/>
    <property type="match status" value="1"/>
</dbReference>